<dbReference type="PRINTS" id="PR00344">
    <property type="entry name" value="BCTRLSENSOR"/>
</dbReference>
<dbReference type="Gene3D" id="1.10.287.130">
    <property type="match status" value="1"/>
</dbReference>
<dbReference type="Proteomes" id="UP001612915">
    <property type="component" value="Unassembled WGS sequence"/>
</dbReference>
<dbReference type="SMART" id="SM00100">
    <property type="entry name" value="cNMP"/>
    <property type="match status" value="1"/>
</dbReference>
<dbReference type="Gene3D" id="3.30.565.10">
    <property type="entry name" value="Histidine kinase-like ATPase, C-terminal domain"/>
    <property type="match status" value="1"/>
</dbReference>
<dbReference type="SUPFAM" id="SSF51206">
    <property type="entry name" value="cAMP-binding domain-like"/>
    <property type="match status" value="1"/>
</dbReference>
<dbReference type="Pfam" id="PF02518">
    <property type="entry name" value="HATPase_c"/>
    <property type="match status" value="1"/>
</dbReference>
<name>A0ABW8ASC6_9ACTN</name>
<comment type="caution">
    <text evidence="7">The sequence shown here is derived from an EMBL/GenBank/DDBJ whole genome shotgun (WGS) entry which is preliminary data.</text>
</comment>
<dbReference type="PROSITE" id="PS50042">
    <property type="entry name" value="CNMP_BINDING_3"/>
    <property type="match status" value="1"/>
</dbReference>
<protein>
    <recommendedName>
        <fullName evidence="2">histidine kinase</fullName>
        <ecNumber evidence="2">2.7.13.3</ecNumber>
    </recommendedName>
</protein>
<organism evidence="7 8">
    <name type="scientific">Spongisporangium articulatum</name>
    <dbReference type="NCBI Taxonomy" id="3362603"/>
    <lineage>
        <taxon>Bacteria</taxon>
        <taxon>Bacillati</taxon>
        <taxon>Actinomycetota</taxon>
        <taxon>Actinomycetes</taxon>
        <taxon>Kineosporiales</taxon>
        <taxon>Kineosporiaceae</taxon>
        <taxon>Spongisporangium</taxon>
    </lineage>
</organism>
<dbReference type="InterPro" id="IPR036890">
    <property type="entry name" value="HATPase_C_sf"/>
</dbReference>
<reference evidence="7 8" key="1">
    <citation type="submission" date="2024-10" db="EMBL/GenBank/DDBJ databases">
        <title>The Natural Products Discovery Center: Release of the First 8490 Sequenced Strains for Exploring Actinobacteria Biosynthetic Diversity.</title>
        <authorList>
            <person name="Kalkreuter E."/>
            <person name="Kautsar S.A."/>
            <person name="Yang D."/>
            <person name="Bader C.D."/>
            <person name="Teijaro C.N."/>
            <person name="Fluegel L."/>
            <person name="Davis C.M."/>
            <person name="Simpson J.R."/>
            <person name="Lauterbach L."/>
            <person name="Steele A.D."/>
            <person name="Gui C."/>
            <person name="Meng S."/>
            <person name="Li G."/>
            <person name="Viehrig K."/>
            <person name="Ye F."/>
            <person name="Su P."/>
            <person name="Kiefer A.F."/>
            <person name="Nichols A."/>
            <person name="Cepeda A.J."/>
            <person name="Yan W."/>
            <person name="Fan B."/>
            <person name="Jiang Y."/>
            <person name="Adhikari A."/>
            <person name="Zheng C.-J."/>
            <person name="Schuster L."/>
            <person name="Cowan T.M."/>
            <person name="Smanski M.J."/>
            <person name="Chevrette M.G."/>
            <person name="De Carvalho L.P.S."/>
            <person name="Shen B."/>
        </authorList>
    </citation>
    <scope>NUCLEOTIDE SEQUENCE [LARGE SCALE GENOMIC DNA]</scope>
    <source>
        <strain evidence="7 8">NPDC049639</strain>
    </source>
</reference>
<dbReference type="InterPro" id="IPR005467">
    <property type="entry name" value="His_kinase_dom"/>
</dbReference>
<proteinExistence type="predicted"/>
<dbReference type="InterPro" id="IPR000595">
    <property type="entry name" value="cNMP-bd_dom"/>
</dbReference>
<dbReference type="EMBL" id="JBITLV010000007">
    <property type="protein sequence ID" value="MFI7589301.1"/>
    <property type="molecule type" value="Genomic_DNA"/>
</dbReference>
<evidence type="ECO:0000313" key="7">
    <source>
        <dbReference type="EMBL" id="MFI7589301.1"/>
    </source>
</evidence>
<feature type="domain" description="Cyclic nucleotide-binding" evidence="5">
    <location>
        <begin position="12"/>
        <end position="80"/>
    </location>
</feature>
<dbReference type="PROSITE" id="PS50109">
    <property type="entry name" value="HIS_KIN"/>
    <property type="match status" value="1"/>
</dbReference>
<evidence type="ECO:0000313" key="8">
    <source>
        <dbReference type="Proteomes" id="UP001612915"/>
    </source>
</evidence>
<dbReference type="InterPro" id="IPR018490">
    <property type="entry name" value="cNMP-bd_dom_sf"/>
</dbReference>
<comment type="catalytic activity">
    <reaction evidence="1">
        <text>ATP + protein L-histidine = ADP + protein N-phospho-L-histidine.</text>
        <dbReference type="EC" id="2.7.13.3"/>
    </reaction>
</comment>
<dbReference type="Gene3D" id="2.60.120.10">
    <property type="entry name" value="Jelly Rolls"/>
    <property type="match status" value="1"/>
</dbReference>
<dbReference type="RefSeq" id="WP_398283872.1">
    <property type="nucleotide sequence ID" value="NZ_JBITLV010000007.1"/>
</dbReference>
<gene>
    <name evidence="7" type="ORF">ACIB24_19720</name>
</gene>
<dbReference type="Pfam" id="PF00027">
    <property type="entry name" value="cNMP_binding"/>
    <property type="match status" value="1"/>
</dbReference>
<dbReference type="SMART" id="SM00387">
    <property type="entry name" value="HATPase_c"/>
    <property type="match status" value="1"/>
</dbReference>
<accession>A0ABW8ASC6</accession>
<evidence type="ECO:0000259" key="5">
    <source>
        <dbReference type="PROSITE" id="PS50042"/>
    </source>
</evidence>
<keyword evidence="4" id="KW-0902">Two-component regulatory system</keyword>
<sequence length="459" mass="48504">MIDRELLRPLEILQGLTDAQLTELAAAGEAVPIVAGEQLWTQGDPADHWYLVVTGSIELVRRNGRETEVFGRMESGRWAGGFRAWDERGVYLATGRGGEPGVALRVASPDLRRLTDTWSPLSGHIVQGLFGFARTVEANARQAESLLALGTLAAGLAHEINNPAAAATRAVADLDATLATISSSLRSLAEKGLPAASFASLDGLRQSLAPASLSPLALADREDELSDWLDDRGVDDAWTLAPALAGAGADVAWLDRVAEVLDDATLGPALQWVSATLSASSLLADVRESTTRISKLIGAVRSYTQMDRASVQLVDLTEGLESTLAMLTSQLVGVDVVRDFGADVPRVEAYAGELNQVWTNLIDNAVDAMTGAGTLRLATRSAGDDVVVEIGDTGPGMTSSVAQRAFDPFFTTKPVGQGAGLGLDVARRIVVERHGGTIEIERRVDETVLVVTLPVRPGS</sequence>
<evidence type="ECO:0000256" key="1">
    <source>
        <dbReference type="ARBA" id="ARBA00000085"/>
    </source>
</evidence>
<dbReference type="CDD" id="cd00038">
    <property type="entry name" value="CAP_ED"/>
    <property type="match status" value="1"/>
</dbReference>
<feature type="domain" description="Histidine kinase" evidence="6">
    <location>
        <begin position="286"/>
        <end position="457"/>
    </location>
</feature>
<keyword evidence="3 7" id="KW-0808">Transferase</keyword>
<keyword evidence="3 7" id="KW-0418">Kinase</keyword>
<dbReference type="InterPro" id="IPR003594">
    <property type="entry name" value="HATPase_dom"/>
</dbReference>
<keyword evidence="8" id="KW-1185">Reference proteome</keyword>
<dbReference type="EC" id="2.7.13.3" evidence="2"/>
<evidence type="ECO:0000256" key="3">
    <source>
        <dbReference type="ARBA" id="ARBA00022777"/>
    </source>
</evidence>
<dbReference type="InterPro" id="IPR014710">
    <property type="entry name" value="RmlC-like_jellyroll"/>
</dbReference>
<dbReference type="PANTHER" id="PTHR43065">
    <property type="entry name" value="SENSOR HISTIDINE KINASE"/>
    <property type="match status" value="1"/>
</dbReference>
<dbReference type="InterPro" id="IPR004358">
    <property type="entry name" value="Sig_transdc_His_kin-like_C"/>
</dbReference>
<dbReference type="GO" id="GO:0016301">
    <property type="term" value="F:kinase activity"/>
    <property type="evidence" value="ECO:0007669"/>
    <property type="project" value="UniProtKB-KW"/>
</dbReference>
<evidence type="ECO:0000256" key="4">
    <source>
        <dbReference type="ARBA" id="ARBA00023012"/>
    </source>
</evidence>
<dbReference type="SUPFAM" id="SSF55874">
    <property type="entry name" value="ATPase domain of HSP90 chaperone/DNA topoisomerase II/histidine kinase"/>
    <property type="match status" value="1"/>
</dbReference>
<evidence type="ECO:0000256" key="2">
    <source>
        <dbReference type="ARBA" id="ARBA00012438"/>
    </source>
</evidence>
<dbReference type="PANTHER" id="PTHR43065:SF48">
    <property type="entry name" value="HISTIDINE KINASE"/>
    <property type="match status" value="1"/>
</dbReference>
<evidence type="ECO:0000259" key="6">
    <source>
        <dbReference type="PROSITE" id="PS50109"/>
    </source>
</evidence>